<evidence type="ECO:0000313" key="2">
    <source>
        <dbReference type="Proteomes" id="UP000287166"/>
    </source>
</evidence>
<dbReference type="GeneID" id="38780773"/>
<evidence type="ECO:0000313" key="1">
    <source>
        <dbReference type="EMBL" id="GBE83856.1"/>
    </source>
</evidence>
<dbReference type="RefSeq" id="XP_027614769.1">
    <property type="nucleotide sequence ID" value="XM_027758968.1"/>
</dbReference>
<proteinExistence type="predicted"/>
<dbReference type="AlphaFoldDB" id="A0A401GNR8"/>
<sequence>MTIPFTKYVASIALIFSGAYIWDKRSPSEIASERTDPAYMLQKMDVSPLLSYQAKISRSNLIVWSVTAPSFRAMPRTCKCGVLSPFRSLG</sequence>
<dbReference type="Proteomes" id="UP000287166">
    <property type="component" value="Unassembled WGS sequence"/>
</dbReference>
<accession>A0A401GNR8</accession>
<comment type="caution">
    <text evidence="1">The sequence shown here is derived from an EMBL/GenBank/DDBJ whole genome shotgun (WGS) entry which is preliminary data.</text>
</comment>
<organism evidence="1 2">
    <name type="scientific">Sparassis crispa</name>
    <dbReference type="NCBI Taxonomy" id="139825"/>
    <lineage>
        <taxon>Eukaryota</taxon>
        <taxon>Fungi</taxon>
        <taxon>Dikarya</taxon>
        <taxon>Basidiomycota</taxon>
        <taxon>Agaricomycotina</taxon>
        <taxon>Agaricomycetes</taxon>
        <taxon>Polyporales</taxon>
        <taxon>Sparassidaceae</taxon>
        <taxon>Sparassis</taxon>
    </lineage>
</organism>
<dbReference type="InParanoid" id="A0A401GNR8"/>
<keyword evidence="2" id="KW-1185">Reference proteome</keyword>
<gene>
    <name evidence="1" type="ORF">SCP_0509130</name>
</gene>
<protein>
    <submittedName>
        <fullName evidence="1">Uncharacterized protein</fullName>
    </submittedName>
</protein>
<name>A0A401GNR8_9APHY</name>
<dbReference type="EMBL" id="BFAD01000005">
    <property type="protein sequence ID" value="GBE83856.1"/>
    <property type="molecule type" value="Genomic_DNA"/>
</dbReference>
<reference evidence="1 2" key="1">
    <citation type="journal article" date="2018" name="Sci. Rep.">
        <title>Genome sequence of the cauliflower mushroom Sparassis crispa (Hanabiratake) and its association with beneficial usage.</title>
        <authorList>
            <person name="Kiyama R."/>
            <person name="Furutani Y."/>
            <person name="Kawaguchi K."/>
            <person name="Nakanishi T."/>
        </authorList>
    </citation>
    <scope>NUCLEOTIDE SEQUENCE [LARGE SCALE GENOMIC DNA]</scope>
</reference>